<evidence type="ECO:0000256" key="1">
    <source>
        <dbReference type="SAM" id="SignalP"/>
    </source>
</evidence>
<dbReference type="SUPFAM" id="SSF53850">
    <property type="entry name" value="Periplasmic binding protein-like II"/>
    <property type="match status" value="1"/>
</dbReference>
<dbReference type="OrthoDB" id="8594082at2"/>
<dbReference type="Gene3D" id="3.40.190.10">
    <property type="entry name" value="Periplasmic binding protein-like II"/>
    <property type="match status" value="2"/>
</dbReference>
<keyword evidence="3" id="KW-1185">Reference proteome</keyword>
<reference evidence="2 3" key="1">
    <citation type="submission" date="2019-03" db="EMBL/GenBank/DDBJ databases">
        <title>Draft Genome Sequence of Duganella callidus sp. nov., a Novel Duganella Species Isolated from Cultivated Soil.</title>
        <authorList>
            <person name="Raths R."/>
            <person name="Peta V."/>
            <person name="Bucking H."/>
        </authorList>
    </citation>
    <scope>NUCLEOTIDE SEQUENCE [LARGE SCALE GENOMIC DNA]</scope>
    <source>
        <strain evidence="2 3">DN04</strain>
    </source>
</reference>
<dbReference type="PANTHER" id="PTHR38834:SF3">
    <property type="entry name" value="SOLUTE-BINDING PROTEIN FAMILY 3_N-TERMINAL DOMAIN-CONTAINING PROTEIN"/>
    <property type="match status" value="1"/>
</dbReference>
<dbReference type="RefSeq" id="WP_135199567.1">
    <property type="nucleotide sequence ID" value="NZ_SPVG01000005.1"/>
</dbReference>
<keyword evidence="1" id="KW-0732">Signal</keyword>
<name>A0A4Y9T1C2_9BURK</name>
<gene>
    <name evidence="2" type="ORF">E4L98_00310</name>
</gene>
<proteinExistence type="predicted"/>
<sequence length="255" mass="27437">MLTFKKAILLRGALCCLMLLRTGFANGAPQVYIDDVAPLYYRVNGIPQGLLYDMMTEMGRRAQYGGQIVPLPLKRLHHLLSTDNDAIGTMWRTAESEDRHRWLCKLYDTSFFLVAARDSHADISSLEAARHLRIGVILGSPAETVAHSSGLQNIQSATNAESNLRKLALGRIDAWIATSLVLKATQQKLGEAAGTLRTGKELGRIGLYLVSAPGAAPQLTAKWQSACASMQKDGSAAAIIKHHGAAASDAGGKSQ</sequence>
<comment type="caution">
    <text evidence="2">The sequence shown here is derived from an EMBL/GenBank/DDBJ whole genome shotgun (WGS) entry which is preliminary data.</text>
</comment>
<organism evidence="2 3">
    <name type="scientific">Duganella callida</name>
    <dbReference type="NCBI Taxonomy" id="2561932"/>
    <lineage>
        <taxon>Bacteria</taxon>
        <taxon>Pseudomonadati</taxon>
        <taxon>Pseudomonadota</taxon>
        <taxon>Betaproteobacteria</taxon>
        <taxon>Burkholderiales</taxon>
        <taxon>Oxalobacteraceae</taxon>
        <taxon>Telluria group</taxon>
        <taxon>Duganella</taxon>
    </lineage>
</organism>
<dbReference type="Proteomes" id="UP000297729">
    <property type="component" value="Unassembled WGS sequence"/>
</dbReference>
<protein>
    <submittedName>
        <fullName evidence="2">Transporter substrate-binding domain-containing protein</fullName>
    </submittedName>
</protein>
<evidence type="ECO:0000313" key="2">
    <source>
        <dbReference type="EMBL" id="TFW31373.1"/>
    </source>
</evidence>
<accession>A0A4Y9T1C2</accession>
<feature type="signal peptide" evidence="1">
    <location>
        <begin position="1"/>
        <end position="27"/>
    </location>
</feature>
<evidence type="ECO:0000313" key="3">
    <source>
        <dbReference type="Proteomes" id="UP000297729"/>
    </source>
</evidence>
<dbReference type="EMBL" id="SPVG01000005">
    <property type="protein sequence ID" value="TFW31373.1"/>
    <property type="molecule type" value="Genomic_DNA"/>
</dbReference>
<dbReference type="PANTHER" id="PTHR38834">
    <property type="entry name" value="PERIPLASMIC SUBSTRATE BINDING PROTEIN FAMILY 3"/>
    <property type="match status" value="1"/>
</dbReference>
<dbReference type="AlphaFoldDB" id="A0A4Y9T1C2"/>
<feature type="chain" id="PRO_5021311228" evidence="1">
    <location>
        <begin position="28"/>
        <end position="255"/>
    </location>
</feature>